<dbReference type="Proteomes" id="UP000276864">
    <property type="component" value="Unassembled WGS sequence"/>
</dbReference>
<feature type="chain" id="PRO_5044595880" evidence="2">
    <location>
        <begin position="19"/>
        <end position="223"/>
    </location>
</feature>
<evidence type="ECO:0000313" key="3">
    <source>
        <dbReference type="EMBL" id="RMX87630.1"/>
    </source>
</evidence>
<dbReference type="Proteomes" id="UP000282582">
    <property type="component" value="Unassembled WGS sequence"/>
</dbReference>
<organism evidence="4 5">
    <name type="scientific">Hortaea werneckii</name>
    <name type="common">Black yeast</name>
    <name type="synonym">Cladosporium werneckii</name>
    <dbReference type="NCBI Taxonomy" id="91943"/>
    <lineage>
        <taxon>Eukaryota</taxon>
        <taxon>Fungi</taxon>
        <taxon>Dikarya</taxon>
        <taxon>Ascomycota</taxon>
        <taxon>Pezizomycotina</taxon>
        <taxon>Dothideomycetes</taxon>
        <taxon>Dothideomycetidae</taxon>
        <taxon>Mycosphaerellales</taxon>
        <taxon>Teratosphaeriaceae</taxon>
        <taxon>Hortaea</taxon>
    </lineage>
</organism>
<evidence type="ECO:0000256" key="1">
    <source>
        <dbReference type="SAM" id="MobiDB-lite"/>
    </source>
</evidence>
<evidence type="ECO:0000313" key="4">
    <source>
        <dbReference type="EMBL" id="RMY34756.1"/>
    </source>
</evidence>
<feature type="region of interest" description="Disordered" evidence="1">
    <location>
        <begin position="72"/>
        <end position="92"/>
    </location>
</feature>
<name>A0A3M7B4U8_HORWE</name>
<keyword evidence="2" id="KW-0732">Signal</keyword>
<dbReference type="PANTHER" id="PTHR35605:SF1">
    <property type="entry name" value="ECP2 EFFECTOR PROTEIN DOMAIN-CONTAINING PROTEIN-RELATED"/>
    <property type="match status" value="1"/>
</dbReference>
<reference evidence="5 6" key="1">
    <citation type="journal article" date="2018" name="BMC Genomics">
        <title>Genomic evidence for intraspecific hybridization in a clonal and extremely halotolerant yeast.</title>
        <authorList>
            <person name="Gostincar C."/>
            <person name="Stajich J.E."/>
            <person name="Zupancic J."/>
            <person name="Zalar P."/>
            <person name="Gunde-Cimerman N."/>
        </authorList>
    </citation>
    <scope>NUCLEOTIDE SEQUENCE [LARGE SCALE GENOMIC DNA]</scope>
    <source>
        <strain evidence="4 5">EXF-6651</strain>
        <strain evidence="3 6">EXF-6654</strain>
    </source>
</reference>
<dbReference type="AlphaFoldDB" id="A0A3M7B4U8"/>
<gene>
    <name evidence="4" type="ORF">D0866_05053</name>
    <name evidence="3" type="ORF">D0868_14951</name>
</gene>
<accession>A0A3M7B4U8</accession>
<evidence type="ECO:0000313" key="6">
    <source>
        <dbReference type="Proteomes" id="UP000282582"/>
    </source>
</evidence>
<proteinExistence type="predicted"/>
<comment type="caution">
    <text evidence="4">The sequence shown here is derived from an EMBL/GenBank/DDBJ whole genome shotgun (WGS) entry which is preliminary data.</text>
</comment>
<dbReference type="EMBL" id="QWIM01000429">
    <property type="protein sequence ID" value="RMY34756.1"/>
    <property type="molecule type" value="Genomic_DNA"/>
</dbReference>
<dbReference type="EMBL" id="QWIK01002360">
    <property type="protein sequence ID" value="RMX87630.1"/>
    <property type="molecule type" value="Genomic_DNA"/>
</dbReference>
<feature type="signal peptide" evidence="2">
    <location>
        <begin position="1"/>
        <end position="18"/>
    </location>
</feature>
<dbReference type="PANTHER" id="PTHR35605">
    <property type="entry name" value="ECP2 EFFECTOR PROTEIN DOMAIN-CONTAINING PROTEIN-RELATED"/>
    <property type="match status" value="1"/>
</dbReference>
<sequence length="223" mass="23924">MQPQKILFAAGLFALASAEGFRVVHTRDTSDLPLPEADMSYIGPAFDGGDDVELQGTIESVAAQLRDINPDWHPGVVGKNTPSKTDTAKRAEVSPNTTLLSKGFAEVIADKFDQISPPLCNDDLGGQRYARTRILSNGADYLKGLNGNCRQPPRSCGRVSCSYDAGISFCNDGNNDIYVPCAELGRRVDGIVGLCGDGGTRMFTKGQVFDTDNWNVIAARSDC</sequence>
<evidence type="ECO:0000256" key="2">
    <source>
        <dbReference type="SAM" id="SignalP"/>
    </source>
</evidence>
<evidence type="ECO:0000313" key="5">
    <source>
        <dbReference type="Proteomes" id="UP000276864"/>
    </source>
</evidence>
<protein>
    <submittedName>
        <fullName evidence="4">Uncharacterized protein</fullName>
    </submittedName>
</protein>
<dbReference type="VEuPathDB" id="FungiDB:BTJ68_14749"/>